<dbReference type="Pfam" id="PF24764">
    <property type="entry name" value="rva_4"/>
    <property type="match status" value="1"/>
</dbReference>
<sequence length="197" mass="23081">MAQVDLHHSDVFAPSIDSHVYPACVLMKSVHNTVIEGFWRWLREKSGSSMKAHILRSKDEHVYDPNVIFHRDLFYWIFPPLVQAELDQFCTWWNLHRVRPQQDKDMPSGHVPLDALKYPSLYGGLNCLVEVPKPIIQDLREYLTEEVGSRKECLHWVTDEFEALANEVWEDMGSPRITFENSWTIFAEMADRIEVLL</sequence>
<reference evidence="3" key="1">
    <citation type="submission" date="2024-06" db="EMBL/GenBank/DDBJ databases">
        <title>Multi-omics analyses provide insights into the biosynthesis of the anticancer antibiotic pleurotin in Hohenbuehelia grisea.</title>
        <authorList>
            <person name="Weaver J.A."/>
            <person name="Alberti F."/>
        </authorList>
    </citation>
    <scope>NUCLEOTIDE SEQUENCE [LARGE SCALE GENOMIC DNA]</scope>
    <source>
        <strain evidence="3">T-177</strain>
    </source>
</reference>
<evidence type="ECO:0000313" key="3">
    <source>
        <dbReference type="Proteomes" id="UP001556367"/>
    </source>
</evidence>
<feature type="domain" description="Integrase core" evidence="1">
    <location>
        <begin position="27"/>
        <end position="104"/>
    </location>
</feature>
<protein>
    <recommendedName>
        <fullName evidence="1">Integrase core domain-containing protein</fullName>
    </recommendedName>
</protein>
<evidence type="ECO:0000313" key="2">
    <source>
        <dbReference type="EMBL" id="KAL0955296.1"/>
    </source>
</evidence>
<dbReference type="Proteomes" id="UP001556367">
    <property type="component" value="Unassembled WGS sequence"/>
</dbReference>
<comment type="caution">
    <text evidence="2">The sequence shown here is derived from an EMBL/GenBank/DDBJ whole genome shotgun (WGS) entry which is preliminary data.</text>
</comment>
<gene>
    <name evidence="2" type="ORF">HGRIS_004185</name>
</gene>
<keyword evidence="3" id="KW-1185">Reference proteome</keyword>
<evidence type="ECO:0000259" key="1">
    <source>
        <dbReference type="Pfam" id="PF24764"/>
    </source>
</evidence>
<organism evidence="2 3">
    <name type="scientific">Hohenbuehelia grisea</name>
    <dbReference type="NCBI Taxonomy" id="104357"/>
    <lineage>
        <taxon>Eukaryota</taxon>
        <taxon>Fungi</taxon>
        <taxon>Dikarya</taxon>
        <taxon>Basidiomycota</taxon>
        <taxon>Agaricomycotina</taxon>
        <taxon>Agaricomycetes</taxon>
        <taxon>Agaricomycetidae</taxon>
        <taxon>Agaricales</taxon>
        <taxon>Pleurotineae</taxon>
        <taxon>Pleurotaceae</taxon>
        <taxon>Hohenbuehelia</taxon>
    </lineage>
</organism>
<dbReference type="InterPro" id="IPR058913">
    <property type="entry name" value="Integrase_dom_put"/>
</dbReference>
<name>A0ABR3JIC7_9AGAR</name>
<proteinExistence type="predicted"/>
<accession>A0ABR3JIC7</accession>
<dbReference type="EMBL" id="JASNQZ010000007">
    <property type="protein sequence ID" value="KAL0955296.1"/>
    <property type="molecule type" value="Genomic_DNA"/>
</dbReference>